<protein>
    <submittedName>
        <fullName evidence="1">Uncharacterized protein</fullName>
    </submittedName>
</protein>
<dbReference type="EMBL" id="CP069106">
    <property type="protein sequence ID" value="QSS57363.1"/>
    <property type="molecule type" value="Genomic_DNA"/>
</dbReference>
<proteinExistence type="predicted"/>
<dbReference type="Proteomes" id="UP000663419">
    <property type="component" value="Chromosome 5"/>
</dbReference>
<sequence>MLRGISGYVHVCTFLHIYKPIPGNFATGNTAPTRRCYVLSSLIGADVPRGLPLLLTNPYVCLYMPSTISSLIPSTVQDLPPREDSSLERARKRLFRFHPQLRAYIKLQNTGLHGYRYQTSFR</sequence>
<evidence type="ECO:0000313" key="2">
    <source>
        <dbReference type="Proteomes" id="UP000663419"/>
    </source>
</evidence>
<dbReference type="VEuPathDB" id="FungiDB:I7I53_05816"/>
<dbReference type="AlphaFoldDB" id="A0A8A1LXT2"/>
<evidence type="ECO:0000313" key="1">
    <source>
        <dbReference type="EMBL" id="QSS57363.1"/>
    </source>
</evidence>
<organism evidence="1 2">
    <name type="scientific">Ajellomyces capsulatus (strain H88)</name>
    <name type="common">Darling's disease fungus</name>
    <name type="synonym">Histoplasma capsulatum</name>
    <dbReference type="NCBI Taxonomy" id="544711"/>
    <lineage>
        <taxon>Eukaryota</taxon>
        <taxon>Fungi</taxon>
        <taxon>Dikarya</taxon>
        <taxon>Ascomycota</taxon>
        <taxon>Pezizomycotina</taxon>
        <taxon>Eurotiomycetes</taxon>
        <taxon>Eurotiomycetidae</taxon>
        <taxon>Onygenales</taxon>
        <taxon>Ajellomycetaceae</taxon>
        <taxon>Histoplasma</taxon>
    </lineage>
</organism>
<reference evidence="1" key="1">
    <citation type="submission" date="2021-01" db="EMBL/GenBank/DDBJ databases">
        <title>Chromosome-level genome assembly of a human fungal pathogen reveals clustering of transcriptionally co-regulated genes.</title>
        <authorList>
            <person name="Voorhies M."/>
            <person name="Cohen S."/>
            <person name="Shea T.P."/>
            <person name="Petrus S."/>
            <person name="Munoz J.F."/>
            <person name="Poplawski S."/>
            <person name="Goldman W.E."/>
            <person name="Michael T."/>
            <person name="Cuomo C.A."/>
            <person name="Sil A."/>
            <person name="Beyhan S."/>
        </authorList>
    </citation>
    <scope>NUCLEOTIDE SEQUENCE</scope>
    <source>
        <strain evidence="1">H88</strain>
    </source>
</reference>
<accession>A0A8A1LXT2</accession>
<gene>
    <name evidence="1" type="ORF">I7I53_05816</name>
</gene>
<name>A0A8A1LXT2_AJEC8</name>